<comment type="caution">
    <text evidence="2">The sequence shown here is derived from an EMBL/GenBank/DDBJ whole genome shotgun (WGS) entry which is preliminary data.</text>
</comment>
<reference evidence="2 3" key="1">
    <citation type="submission" date="2023-08" db="EMBL/GenBank/DDBJ databases">
        <title>Black Yeasts Isolated from many extreme environments.</title>
        <authorList>
            <person name="Coleine C."/>
            <person name="Stajich J.E."/>
            <person name="Selbmann L."/>
        </authorList>
    </citation>
    <scope>NUCLEOTIDE SEQUENCE [LARGE SCALE GENOMIC DNA]</scope>
    <source>
        <strain evidence="2 3">CCFEE 536</strain>
    </source>
</reference>
<keyword evidence="3" id="KW-1185">Reference proteome</keyword>
<accession>A0ABR0LUL5</accession>
<evidence type="ECO:0000313" key="2">
    <source>
        <dbReference type="EMBL" id="KAK5242908.1"/>
    </source>
</evidence>
<dbReference type="EMBL" id="JAVRRA010010110">
    <property type="protein sequence ID" value="KAK5242908.1"/>
    <property type="molecule type" value="Genomic_DNA"/>
</dbReference>
<sequence>MADLQALFARLKSPQASEAGGPHPPSAQQPPDIWAQPQPNEYRQPSVSSPILSPPLSGPQPHHESAIMSPNMGTPSSNTPVPDPSRTNNLLSLLRFNQPTVSGSLPSLRSGGNAQAESRQNIFQSDPQAAHPGTQGRSVSSGSVATFASKPPTSAAFQSSTIGPSTLGKPDARSEAVSSPKENPQDFLLRLLNHPKPLQSDSAATHRLPAPLEAPVSQPEIDGLAQELANATF</sequence>
<proteinExistence type="predicted"/>
<evidence type="ECO:0000313" key="3">
    <source>
        <dbReference type="Proteomes" id="UP001357485"/>
    </source>
</evidence>
<feature type="compositionally biased region" description="Polar residues" evidence="1">
    <location>
        <begin position="71"/>
        <end position="127"/>
    </location>
</feature>
<evidence type="ECO:0000256" key="1">
    <source>
        <dbReference type="SAM" id="MobiDB-lite"/>
    </source>
</evidence>
<gene>
    <name evidence="2" type="ORF">LTR16_008206</name>
</gene>
<feature type="compositionally biased region" description="Polar residues" evidence="1">
    <location>
        <begin position="135"/>
        <end position="164"/>
    </location>
</feature>
<organism evidence="2 3">
    <name type="scientific">Cryomyces antarcticus</name>
    <dbReference type="NCBI Taxonomy" id="329879"/>
    <lineage>
        <taxon>Eukaryota</taxon>
        <taxon>Fungi</taxon>
        <taxon>Dikarya</taxon>
        <taxon>Ascomycota</taxon>
        <taxon>Pezizomycotina</taxon>
        <taxon>Dothideomycetes</taxon>
        <taxon>Dothideomycetes incertae sedis</taxon>
        <taxon>Cryomyces</taxon>
    </lineage>
</organism>
<feature type="region of interest" description="Disordered" evidence="1">
    <location>
        <begin position="1"/>
        <end position="220"/>
    </location>
</feature>
<feature type="non-terminal residue" evidence="2">
    <location>
        <position position="233"/>
    </location>
</feature>
<protein>
    <submittedName>
        <fullName evidence="2">Uncharacterized protein</fullName>
    </submittedName>
</protein>
<name>A0ABR0LUL5_9PEZI</name>
<dbReference type="Proteomes" id="UP001357485">
    <property type="component" value="Unassembled WGS sequence"/>
</dbReference>